<gene>
    <name evidence="2" type="ORF">Slati_4533700</name>
</gene>
<reference evidence="2" key="2">
    <citation type="journal article" date="2024" name="Plant">
        <title>Genomic evolution and insights into agronomic trait innovations of Sesamum species.</title>
        <authorList>
            <person name="Miao H."/>
            <person name="Wang L."/>
            <person name="Qu L."/>
            <person name="Liu H."/>
            <person name="Sun Y."/>
            <person name="Le M."/>
            <person name="Wang Q."/>
            <person name="Wei S."/>
            <person name="Zheng Y."/>
            <person name="Lin W."/>
            <person name="Duan Y."/>
            <person name="Cao H."/>
            <person name="Xiong S."/>
            <person name="Wang X."/>
            <person name="Wei L."/>
            <person name="Li C."/>
            <person name="Ma Q."/>
            <person name="Ju M."/>
            <person name="Zhao R."/>
            <person name="Li G."/>
            <person name="Mu C."/>
            <person name="Tian Q."/>
            <person name="Mei H."/>
            <person name="Zhang T."/>
            <person name="Gao T."/>
            <person name="Zhang H."/>
        </authorList>
    </citation>
    <scope>NUCLEOTIDE SEQUENCE</scope>
    <source>
        <strain evidence="2">KEN1</strain>
    </source>
</reference>
<feature type="domain" description="Retrotransposon gag" evidence="1">
    <location>
        <begin position="48"/>
        <end position="135"/>
    </location>
</feature>
<sequence length="385" mass="42334">MEDELPAYCRTLTITEYDGTTDPQEHLSCFENTTLLHRYTDGIKCRVFITTFAIAAQQWFKPVGAIGNFQEFRSLYLHQYASSRKLRKTKLSFFAIRQKDNETLKEYLQRFNTAALEVPSATQEVKASAFSQGLLDGDFFKSLSKKPVSKFDTLLARAAKYISVENAQDAKKESHGEKKKETKEETLPRSLELIFGTRNPHPKSKCSIYPIDGTYYSSSHGSLLLGLDPSSKSKFVGPVLKSNASIDAVCGKYRVQDVSFYGNTANKQKAVETSDNSQVLQVVTGMPPVPASGGFAPAPLAPTPPPPRVVGLVADPPQRSTSSDTSTEKLSPTLLRAIQQIVLAAIQKQMMTLAPARVATLSDVDAPKEKVEGDIHAPTLPGDRR</sequence>
<name>A0AAW2SIJ1_9LAMI</name>
<evidence type="ECO:0000259" key="1">
    <source>
        <dbReference type="Pfam" id="PF03732"/>
    </source>
</evidence>
<reference evidence="2" key="1">
    <citation type="submission" date="2020-06" db="EMBL/GenBank/DDBJ databases">
        <authorList>
            <person name="Li T."/>
            <person name="Hu X."/>
            <person name="Zhang T."/>
            <person name="Song X."/>
            <person name="Zhang H."/>
            <person name="Dai N."/>
            <person name="Sheng W."/>
            <person name="Hou X."/>
            <person name="Wei L."/>
        </authorList>
    </citation>
    <scope>NUCLEOTIDE SEQUENCE</scope>
    <source>
        <strain evidence="2">KEN1</strain>
        <tissue evidence="2">Leaf</tissue>
    </source>
</reference>
<proteinExistence type="predicted"/>
<dbReference type="Pfam" id="PF03732">
    <property type="entry name" value="Retrotrans_gag"/>
    <property type="match status" value="1"/>
</dbReference>
<dbReference type="InterPro" id="IPR005162">
    <property type="entry name" value="Retrotrans_gag_dom"/>
</dbReference>
<evidence type="ECO:0000313" key="2">
    <source>
        <dbReference type="EMBL" id="KAL0391486.1"/>
    </source>
</evidence>
<dbReference type="AlphaFoldDB" id="A0AAW2SIJ1"/>
<dbReference type="EMBL" id="JACGWN010000018">
    <property type="protein sequence ID" value="KAL0391486.1"/>
    <property type="molecule type" value="Genomic_DNA"/>
</dbReference>
<dbReference type="PANTHER" id="PTHR33223">
    <property type="entry name" value="CCHC-TYPE DOMAIN-CONTAINING PROTEIN"/>
    <property type="match status" value="1"/>
</dbReference>
<accession>A0AAW2SIJ1</accession>
<protein>
    <recommendedName>
        <fullName evidence="1">Retrotransposon gag domain-containing protein</fullName>
    </recommendedName>
</protein>
<comment type="caution">
    <text evidence="2">The sequence shown here is derived from an EMBL/GenBank/DDBJ whole genome shotgun (WGS) entry which is preliminary data.</text>
</comment>
<organism evidence="2">
    <name type="scientific">Sesamum latifolium</name>
    <dbReference type="NCBI Taxonomy" id="2727402"/>
    <lineage>
        <taxon>Eukaryota</taxon>
        <taxon>Viridiplantae</taxon>
        <taxon>Streptophyta</taxon>
        <taxon>Embryophyta</taxon>
        <taxon>Tracheophyta</taxon>
        <taxon>Spermatophyta</taxon>
        <taxon>Magnoliopsida</taxon>
        <taxon>eudicotyledons</taxon>
        <taxon>Gunneridae</taxon>
        <taxon>Pentapetalae</taxon>
        <taxon>asterids</taxon>
        <taxon>lamiids</taxon>
        <taxon>Lamiales</taxon>
        <taxon>Pedaliaceae</taxon>
        <taxon>Sesamum</taxon>
    </lineage>
</organism>
<dbReference type="PANTHER" id="PTHR33223:SF10">
    <property type="entry name" value="AMINOTRANSFERASE-LIKE PLANT MOBILE DOMAIN-CONTAINING PROTEIN"/>
    <property type="match status" value="1"/>
</dbReference>